<keyword evidence="9 10" id="KW-0961">Cell wall biogenesis/degradation</keyword>
<protein>
    <recommendedName>
        <fullName evidence="10 11">UDP-N-acetylmuramoyl-tripeptide--D-alanyl-D-alanine ligase</fullName>
        <ecNumber evidence="10 11">6.3.2.10</ecNumber>
    </recommendedName>
    <alternativeName>
        <fullName evidence="10">D-alanyl-D-alanine-adding enzyme</fullName>
    </alternativeName>
</protein>
<dbReference type="EMBL" id="BMHF01000001">
    <property type="protein sequence ID" value="GGA20846.1"/>
    <property type="molecule type" value="Genomic_DNA"/>
</dbReference>
<evidence type="ECO:0000256" key="3">
    <source>
        <dbReference type="ARBA" id="ARBA00022618"/>
    </source>
</evidence>
<dbReference type="InterPro" id="IPR013221">
    <property type="entry name" value="Mur_ligase_cen"/>
</dbReference>
<keyword evidence="3 10" id="KW-0132">Cell division</keyword>
<dbReference type="SUPFAM" id="SSF53244">
    <property type="entry name" value="MurD-like peptide ligases, peptide-binding domain"/>
    <property type="match status" value="1"/>
</dbReference>
<dbReference type="InterPro" id="IPR004101">
    <property type="entry name" value="Mur_ligase_C"/>
</dbReference>
<dbReference type="PANTHER" id="PTHR43024">
    <property type="entry name" value="UDP-N-ACETYLMURAMOYL-TRIPEPTIDE--D-ALANYL-D-ALANINE LIGASE"/>
    <property type="match status" value="1"/>
</dbReference>
<dbReference type="Pfam" id="PF01225">
    <property type="entry name" value="Mur_ligase"/>
    <property type="match status" value="1"/>
</dbReference>
<comment type="function">
    <text evidence="10 11">Involved in cell wall formation. Catalyzes the final step in the synthesis of UDP-N-acetylmuramoyl-pentapeptide, the precursor of murein.</text>
</comment>
<keyword evidence="1 10" id="KW-0963">Cytoplasm</keyword>
<evidence type="ECO:0000259" key="13">
    <source>
        <dbReference type="Pfam" id="PF02875"/>
    </source>
</evidence>
<evidence type="ECO:0000256" key="11">
    <source>
        <dbReference type="RuleBase" id="RU004136"/>
    </source>
</evidence>
<evidence type="ECO:0000259" key="12">
    <source>
        <dbReference type="Pfam" id="PF01225"/>
    </source>
</evidence>
<dbReference type="InterPro" id="IPR051046">
    <property type="entry name" value="MurCDEF_CellWall_CoF430Synth"/>
</dbReference>
<reference evidence="16" key="1">
    <citation type="journal article" date="2019" name="Int. J. Syst. Evol. Microbiol.">
        <title>The Global Catalogue of Microorganisms (GCM) 10K type strain sequencing project: providing services to taxonomists for standard genome sequencing and annotation.</title>
        <authorList>
            <consortium name="The Broad Institute Genomics Platform"/>
            <consortium name="The Broad Institute Genome Sequencing Center for Infectious Disease"/>
            <person name="Wu L."/>
            <person name="Ma J."/>
        </authorList>
    </citation>
    <scope>NUCLEOTIDE SEQUENCE [LARGE SCALE GENOMIC DNA]</scope>
    <source>
        <strain evidence="16">CGMCC 1.15044</strain>
    </source>
</reference>
<comment type="catalytic activity">
    <reaction evidence="10 11">
        <text>D-alanyl-D-alanine + UDP-N-acetyl-alpha-D-muramoyl-L-alanyl-gamma-D-glutamyl-meso-2,6-diaminopimelate + ATP = UDP-N-acetyl-alpha-D-muramoyl-L-alanyl-gamma-D-glutamyl-meso-2,6-diaminopimeloyl-D-alanyl-D-alanine + ADP + phosphate + H(+)</text>
        <dbReference type="Rhea" id="RHEA:28374"/>
        <dbReference type="ChEBI" id="CHEBI:15378"/>
        <dbReference type="ChEBI" id="CHEBI:30616"/>
        <dbReference type="ChEBI" id="CHEBI:43474"/>
        <dbReference type="ChEBI" id="CHEBI:57822"/>
        <dbReference type="ChEBI" id="CHEBI:61386"/>
        <dbReference type="ChEBI" id="CHEBI:83905"/>
        <dbReference type="ChEBI" id="CHEBI:456216"/>
        <dbReference type="EC" id="6.3.2.10"/>
    </reaction>
</comment>
<keyword evidence="7 10" id="KW-0573">Peptidoglycan synthesis</keyword>
<comment type="pathway">
    <text evidence="10 11">Cell wall biogenesis; peptidoglycan biosynthesis.</text>
</comment>
<dbReference type="InterPro" id="IPR036565">
    <property type="entry name" value="Mur-like_cat_sf"/>
</dbReference>
<evidence type="ECO:0000259" key="14">
    <source>
        <dbReference type="Pfam" id="PF08245"/>
    </source>
</evidence>
<evidence type="ECO:0000256" key="10">
    <source>
        <dbReference type="HAMAP-Rule" id="MF_02019"/>
    </source>
</evidence>
<evidence type="ECO:0000256" key="1">
    <source>
        <dbReference type="ARBA" id="ARBA00022490"/>
    </source>
</evidence>
<name>A0ABQ1FNF1_9BACL</name>
<comment type="similarity">
    <text evidence="10">Belongs to the MurCDEF family. MurF subfamily.</text>
</comment>
<keyword evidence="16" id="KW-1185">Reference proteome</keyword>
<dbReference type="NCBIfam" id="TIGR01143">
    <property type="entry name" value="murF"/>
    <property type="match status" value="1"/>
</dbReference>
<dbReference type="EC" id="6.3.2.10" evidence="10 11"/>
<feature type="domain" description="Mur ligase N-terminal catalytic" evidence="12">
    <location>
        <begin position="32"/>
        <end position="104"/>
    </location>
</feature>
<evidence type="ECO:0000256" key="8">
    <source>
        <dbReference type="ARBA" id="ARBA00023306"/>
    </source>
</evidence>
<dbReference type="InterPro" id="IPR036615">
    <property type="entry name" value="Mur_ligase_C_dom_sf"/>
</dbReference>
<feature type="binding site" evidence="10">
    <location>
        <begin position="117"/>
        <end position="123"/>
    </location>
    <ligand>
        <name>ATP</name>
        <dbReference type="ChEBI" id="CHEBI:30616"/>
    </ligand>
</feature>
<keyword evidence="8 10" id="KW-0131">Cell cycle</keyword>
<sequence length="474" mass="51211">MITRTLQEIAAMCGGQLKMPAGRDAEADALLQGVTTDSRKLTDNVLFVPLVGENFDGHDFAAECLRQGAGAVLWSRSQDDYPAEGPVILVEDTLLALQQLAKAYLEQSGARVIGITGSNGKTTTKDIVTSLLSTTYKVHKTQGNYNNHIGLPITILSMPEDTEMAVLEMGMSARREIELLSSIAHPETAIVTNIGESHLEHLGSREEIARAKLEILAGMKPNGLFVYNGDEPLIPQVLGERETVKPEGLQTLTFGLGENNDLYPTGMMFQEAGTTFTASRYYPQTAYTLPLLGKHNVANALAAMAVAAHYKVNAENIRQGLEQTKLTGMRIELLKGTSGVTILNDAYNASPTSMRAALEVLASMNGYSRRIVVLGDMLELGADAEHMHREVGLFITPDKADLIFTYGALGAFIAEGAAEQLPAGTVQAFSDKSKLIEALEAIIQPDDVVLVKASRGNRLEEVAQAIQHFTRNQS</sequence>
<dbReference type="InterPro" id="IPR005863">
    <property type="entry name" value="UDP-N-AcMur_synth"/>
</dbReference>
<dbReference type="SUPFAM" id="SSF53623">
    <property type="entry name" value="MurD-like peptide ligases, catalytic domain"/>
    <property type="match status" value="1"/>
</dbReference>
<evidence type="ECO:0000313" key="15">
    <source>
        <dbReference type="EMBL" id="GGA20846.1"/>
    </source>
</evidence>
<proteinExistence type="inferred from homology"/>
<feature type="domain" description="Mur ligase central" evidence="14">
    <location>
        <begin position="115"/>
        <end position="307"/>
    </location>
</feature>
<evidence type="ECO:0000256" key="9">
    <source>
        <dbReference type="ARBA" id="ARBA00023316"/>
    </source>
</evidence>
<accession>A0ABQ1FNF1</accession>
<dbReference type="InterPro" id="IPR000713">
    <property type="entry name" value="Mur_ligase_N"/>
</dbReference>
<dbReference type="GO" id="GO:0016874">
    <property type="term" value="F:ligase activity"/>
    <property type="evidence" value="ECO:0007669"/>
    <property type="project" value="UniProtKB-KW"/>
</dbReference>
<comment type="caution">
    <text evidence="15">The sequence shown here is derived from an EMBL/GenBank/DDBJ whole genome shotgun (WGS) entry which is preliminary data.</text>
</comment>
<dbReference type="Pfam" id="PF02875">
    <property type="entry name" value="Mur_ligase_C"/>
    <property type="match status" value="1"/>
</dbReference>
<comment type="subcellular location">
    <subcellularLocation>
        <location evidence="10 11">Cytoplasm</location>
    </subcellularLocation>
</comment>
<keyword evidence="2 10" id="KW-0436">Ligase</keyword>
<evidence type="ECO:0000256" key="4">
    <source>
        <dbReference type="ARBA" id="ARBA00022741"/>
    </source>
</evidence>
<keyword evidence="5 10" id="KW-0067">ATP-binding</keyword>
<dbReference type="Gene3D" id="3.40.1190.10">
    <property type="entry name" value="Mur-like, catalytic domain"/>
    <property type="match status" value="1"/>
</dbReference>
<evidence type="ECO:0000256" key="2">
    <source>
        <dbReference type="ARBA" id="ARBA00022598"/>
    </source>
</evidence>
<dbReference type="Gene3D" id="3.90.190.20">
    <property type="entry name" value="Mur ligase, C-terminal domain"/>
    <property type="match status" value="1"/>
</dbReference>
<gene>
    <name evidence="10 15" type="primary">murF</name>
    <name evidence="15" type="ORF">GCM10010917_01930</name>
</gene>
<dbReference type="HAMAP" id="MF_02019">
    <property type="entry name" value="MurF"/>
    <property type="match status" value="1"/>
</dbReference>
<evidence type="ECO:0000256" key="7">
    <source>
        <dbReference type="ARBA" id="ARBA00022984"/>
    </source>
</evidence>
<dbReference type="InterPro" id="IPR035911">
    <property type="entry name" value="MurE/MurF_N"/>
</dbReference>
<dbReference type="PANTHER" id="PTHR43024:SF1">
    <property type="entry name" value="UDP-N-ACETYLMURAMOYL-TRIPEPTIDE--D-ALANYL-D-ALANINE LIGASE"/>
    <property type="match status" value="1"/>
</dbReference>
<dbReference type="SUPFAM" id="SSF63418">
    <property type="entry name" value="MurE/MurF N-terminal domain"/>
    <property type="match status" value="1"/>
</dbReference>
<dbReference type="Proteomes" id="UP000609323">
    <property type="component" value="Unassembled WGS sequence"/>
</dbReference>
<feature type="domain" description="Mur ligase C-terminal" evidence="13">
    <location>
        <begin position="329"/>
        <end position="455"/>
    </location>
</feature>
<organism evidence="15 16">
    <name type="scientific">Paenibacillus physcomitrellae</name>
    <dbReference type="NCBI Taxonomy" id="1619311"/>
    <lineage>
        <taxon>Bacteria</taxon>
        <taxon>Bacillati</taxon>
        <taxon>Bacillota</taxon>
        <taxon>Bacilli</taxon>
        <taxon>Bacillales</taxon>
        <taxon>Paenibacillaceae</taxon>
        <taxon>Paenibacillus</taxon>
    </lineage>
</organism>
<dbReference type="Pfam" id="PF08245">
    <property type="entry name" value="Mur_ligase_M"/>
    <property type="match status" value="1"/>
</dbReference>
<evidence type="ECO:0000313" key="16">
    <source>
        <dbReference type="Proteomes" id="UP000609323"/>
    </source>
</evidence>
<keyword evidence="4 10" id="KW-0547">Nucleotide-binding</keyword>
<dbReference type="Gene3D" id="3.40.1390.10">
    <property type="entry name" value="MurE/MurF, N-terminal domain"/>
    <property type="match status" value="1"/>
</dbReference>
<evidence type="ECO:0000256" key="5">
    <source>
        <dbReference type="ARBA" id="ARBA00022840"/>
    </source>
</evidence>
<keyword evidence="6 10" id="KW-0133">Cell shape</keyword>
<evidence type="ECO:0000256" key="6">
    <source>
        <dbReference type="ARBA" id="ARBA00022960"/>
    </source>
</evidence>